<dbReference type="SUPFAM" id="SSF55979">
    <property type="entry name" value="DNA clamp"/>
    <property type="match status" value="1"/>
</dbReference>
<feature type="region of interest" description="Disordered" evidence="5">
    <location>
        <begin position="223"/>
        <end position="282"/>
    </location>
</feature>
<comment type="similarity">
    <text evidence="2 4">Belongs to the HUS1 family.</text>
</comment>
<keyword evidence="3" id="KW-0539">Nucleus</keyword>
<dbReference type="GO" id="GO:0000723">
    <property type="term" value="P:telomere maintenance"/>
    <property type="evidence" value="ECO:0007669"/>
    <property type="project" value="TreeGrafter"/>
</dbReference>
<dbReference type="InParanoid" id="A0A067Q8P7"/>
<dbReference type="HOGENOM" id="CLU_035754_2_0_1"/>
<dbReference type="GO" id="GO:0006289">
    <property type="term" value="P:nucleotide-excision repair"/>
    <property type="evidence" value="ECO:0007669"/>
    <property type="project" value="TreeGrafter"/>
</dbReference>
<dbReference type="FunCoup" id="A0A067Q8P7">
    <property type="interactions" value="359"/>
</dbReference>
<evidence type="ECO:0000256" key="4">
    <source>
        <dbReference type="PIRNR" id="PIRNR011312"/>
    </source>
</evidence>
<organism evidence="6 7">
    <name type="scientific">Jaapia argillacea MUCL 33604</name>
    <dbReference type="NCBI Taxonomy" id="933084"/>
    <lineage>
        <taxon>Eukaryota</taxon>
        <taxon>Fungi</taxon>
        <taxon>Dikarya</taxon>
        <taxon>Basidiomycota</taxon>
        <taxon>Agaricomycotina</taxon>
        <taxon>Agaricomycetes</taxon>
        <taxon>Agaricomycetidae</taxon>
        <taxon>Jaapiales</taxon>
        <taxon>Jaapiaceae</taxon>
        <taxon>Jaapia</taxon>
    </lineage>
</organism>
<evidence type="ECO:0000313" key="7">
    <source>
        <dbReference type="Proteomes" id="UP000027265"/>
    </source>
</evidence>
<dbReference type="GO" id="GO:0035861">
    <property type="term" value="C:site of double-strand break"/>
    <property type="evidence" value="ECO:0007669"/>
    <property type="project" value="TreeGrafter"/>
</dbReference>
<dbReference type="AlphaFoldDB" id="A0A067Q8P7"/>
<accession>A0A067Q8P7</accession>
<proteinExistence type="inferred from homology"/>
<dbReference type="InterPro" id="IPR016580">
    <property type="entry name" value="HUS1"/>
</dbReference>
<reference evidence="7" key="1">
    <citation type="journal article" date="2014" name="Proc. Natl. Acad. Sci. U.S.A.">
        <title>Extensive sampling of basidiomycete genomes demonstrates inadequacy of the white-rot/brown-rot paradigm for wood decay fungi.</title>
        <authorList>
            <person name="Riley R."/>
            <person name="Salamov A.A."/>
            <person name="Brown D.W."/>
            <person name="Nagy L.G."/>
            <person name="Floudas D."/>
            <person name="Held B.W."/>
            <person name="Levasseur A."/>
            <person name="Lombard V."/>
            <person name="Morin E."/>
            <person name="Otillar R."/>
            <person name="Lindquist E.A."/>
            <person name="Sun H."/>
            <person name="LaButti K.M."/>
            <person name="Schmutz J."/>
            <person name="Jabbour D."/>
            <person name="Luo H."/>
            <person name="Baker S.E."/>
            <person name="Pisabarro A.G."/>
            <person name="Walton J.D."/>
            <person name="Blanchette R.A."/>
            <person name="Henrissat B."/>
            <person name="Martin F."/>
            <person name="Cullen D."/>
            <person name="Hibbett D.S."/>
            <person name="Grigoriev I.V."/>
        </authorList>
    </citation>
    <scope>NUCLEOTIDE SEQUENCE [LARGE SCALE GENOMIC DNA]</scope>
    <source>
        <strain evidence="7">MUCL 33604</strain>
    </source>
</reference>
<dbReference type="OrthoDB" id="337750at2759"/>
<dbReference type="Gene3D" id="3.70.10.10">
    <property type="match status" value="1"/>
</dbReference>
<dbReference type="PANTHER" id="PTHR12900:SF0">
    <property type="entry name" value="CHECKPOINT PROTEIN"/>
    <property type="match status" value="1"/>
</dbReference>
<comment type="subcellular location">
    <subcellularLocation>
        <location evidence="1">Nucleus</location>
    </subcellularLocation>
</comment>
<dbReference type="PIRSF" id="PIRSF011312">
    <property type="entry name" value="Cell_cycle_HUS1"/>
    <property type="match status" value="1"/>
</dbReference>
<evidence type="ECO:0000313" key="6">
    <source>
        <dbReference type="EMBL" id="KDQ58941.1"/>
    </source>
</evidence>
<evidence type="ECO:0000256" key="2">
    <source>
        <dbReference type="ARBA" id="ARBA00005563"/>
    </source>
</evidence>
<dbReference type="GO" id="GO:0044778">
    <property type="term" value="P:meiotic DNA integrity checkpoint signaling"/>
    <property type="evidence" value="ECO:0007669"/>
    <property type="project" value="TreeGrafter"/>
</dbReference>
<dbReference type="GO" id="GO:0005730">
    <property type="term" value="C:nucleolus"/>
    <property type="evidence" value="ECO:0007669"/>
    <property type="project" value="InterPro"/>
</dbReference>
<dbReference type="GO" id="GO:0031573">
    <property type="term" value="P:mitotic intra-S DNA damage checkpoint signaling"/>
    <property type="evidence" value="ECO:0007669"/>
    <property type="project" value="TreeGrafter"/>
</dbReference>
<keyword evidence="7" id="KW-1185">Reference proteome</keyword>
<dbReference type="InterPro" id="IPR007150">
    <property type="entry name" value="HUS1/Mec3"/>
</dbReference>
<dbReference type="GO" id="GO:0030896">
    <property type="term" value="C:checkpoint clamp complex"/>
    <property type="evidence" value="ECO:0007669"/>
    <property type="project" value="InterPro"/>
</dbReference>
<dbReference type="EMBL" id="KL197716">
    <property type="protein sequence ID" value="KDQ58941.1"/>
    <property type="molecule type" value="Genomic_DNA"/>
</dbReference>
<evidence type="ECO:0000256" key="1">
    <source>
        <dbReference type="ARBA" id="ARBA00004123"/>
    </source>
</evidence>
<dbReference type="PANTHER" id="PTHR12900">
    <property type="entry name" value="MITOTIC AND DNA DAMAGE CHECKPOINT PROTEIN HUS1"/>
    <property type="match status" value="1"/>
</dbReference>
<dbReference type="Proteomes" id="UP000027265">
    <property type="component" value="Unassembled WGS sequence"/>
</dbReference>
<evidence type="ECO:0000256" key="3">
    <source>
        <dbReference type="ARBA" id="ARBA00023242"/>
    </source>
</evidence>
<evidence type="ECO:0000256" key="5">
    <source>
        <dbReference type="SAM" id="MobiDB-lite"/>
    </source>
</evidence>
<gene>
    <name evidence="6" type="ORF">JAAARDRAFT_56944</name>
</gene>
<feature type="compositionally biased region" description="Basic and acidic residues" evidence="5">
    <location>
        <begin position="268"/>
        <end position="282"/>
    </location>
</feature>
<dbReference type="STRING" id="933084.A0A067Q8P7"/>
<dbReference type="InterPro" id="IPR046938">
    <property type="entry name" value="DNA_clamp_sf"/>
</dbReference>
<protein>
    <recommendedName>
        <fullName evidence="4">Checkpoint protein</fullName>
    </recommendedName>
</protein>
<name>A0A067Q8P7_9AGAM</name>
<dbReference type="GO" id="GO:0033314">
    <property type="term" value="P:mitotic DNA replication checkpoint signaling"/>
    <property type="evidence" value="ECO:0007669"/>
    <property type="project" value="TreeGrafter"/>
</dbReference>
<dbReference type="GO" id="GO:0000724">
    <property type="term" value="P:double-strand break repair via homologous recombination"/>
    <property type="evidence" value="ECO:0007669"/>
    <property type="project" value="TreeGrafter"/>
</dbReference>
<sequence length="353" mass="38199">MRFRACIDSPTTFHRIIQAIEKLQKKCIIKFTPTEMHIICNSDVNEGGIQVWSQIKVPSIFTSYRIQSNAENVITLSLASGSLLQALGGIVSAMGGATNGISGGGSDDVIMKLAKKNDQAVLTFELTGTTRQGRRKSLNYDVNIEVLKPADVKRLTEPLCPEPDVHILLPPLPNLRPPTDHLKQLSQTLVISASNSGIFEMGVKTVGVGVQVRWENCVVPKMARDEDGDESANISKAAEVDPPSGSETEPESDAEPGAARGKARSKGKGKEKALVDEETVQQEKDKDRNRIYSVTVSIKSFLKFLNSHVVSNATIACICHNHCLILYVYIGDVADAGGVLTFYVPALLDDGGL</sequence>
<dbReference type="Pfam" id="PF04005">
    <property type="entry name" value="Hus1"/>
    <property type="match status" value="1"/>
</dbReference>